<keyword evidence="3" id="KW-1185">Reference proteome</keyword>
<evidence type="ECO:0008006" key="4">
    <source>
        <dbReference type="Google" id="ProtNLM"/>
    </source>
</evidence>
<evidence type="ECO:0000313" key="3">
    <source>
        <dbReference type="Proteomes" id="UP000825679"/>
    </source>
</evidence>
<organism evidence="2 3">
    <name type="scientific">Deefgea tanakiae</name>
    <dbReference type="NCBI Taxonomy" id="2865840"/>
    <lineage>
        <taxon>Bacteria</taxon>
        <taxon>Pseudomonadati</taxon>
        <taxon>Pseudomonadota</taxon>
        <taxon>Betaproteobacteria</taxon>
        <taxon>Neisseriales</taxon>
        <taxon>Chitinibacteraceae</taxon>
        <taxon>Deefgea</taxon>
    </lineage>
</organism>
<protein>
    <recommendedName>
        <fullName evidence="4">Cell division protein ZapB</fullName>
    </recommendedName>
</protein>
<proteinExistence type="predicted"/>
<sequence length="66" mass="7447">MEVELSGLEDKVMQLAALCRELRAENRVLRQDLLLAQQEQQHLTHKLAGTKEKVAAILAKLPEDVL</sequence>
<gene>
    <name evidence="2" type="ORF">K4H28_14850</name>
</gene>
<accession>A0ABX8Z9G1</accession>
<evidence type="ECO:0000313" key="2">
    <source>
        <dbReference type="EMBL" id="QZA77539.1"/>
    </source>
</evidence>
<name>A0ABX8Z9G1_9NEIS</name>
<reference evidence="2 3" key="1">
    <citation type="submission" date="2021-08" db="EMBL/GenBank/DDBJ databases">
        <title>complete genome sequencing of Deefgea sp. D25.</title>
        <authorList>
            <person name="Bae J.-W."/>
            <person name="Gim D.-H."/>
        </authorList>
    </citation>
    <scope>NUCLEOTIDE SEQUENCE [LARGE SCALE GENOMIC DNA]</scope>
    <source>
        <strain evidence="2 3">D25</strain>
    </source>
</reference>
<dbReference type="EMBL" id="CP081150">
    <property type="protein sequence ID" value="QZA77539.1"/>
    <property type="molecule type" value="Genomic_DNA"/>
</dbReference>
<feature type="coiled-coil region" evidence="1">
    <location>
        <begin position="5"/>
        <end position="39"/>
    </location>
</feature>
<dbReference type="Proteomes" id="UP000825679">
    <property type="component" value="Chromosome"/>
</dbReference>
<keyword evidence="1" id="KW-0175">Coiled coil</keyword>
<dbReference type="RefSeq" id="WP_221005920.1">
    <property type="nucleotide sequence ID" value="NZ_CP081150.1"/>
</dbReference>
<evidence type="ECO:0000256" key="1">
    <source>
        <dbReference type="SAM" id="Coils"/>
    </source>
</evidence>